<evidence type="ECO:0000313" key="5">
    <source>
        <dbReference type="EMBL" id="KAK4482754.1"/>
    </source>
</evidence>
<dbReference type="EMBL" id="JAYDYQ010002534">
    <property type="protein sequence ID" value="KAK4482754.1"/>
    <property type="molecule type" value="Genomic_DNA"/>
</dbReference>
<dbReference type="PANTHER" id="PTHR45709:SF2">
    <property type="entry name" value="LARGE SUBUNIT GTPASE 1 HOMOLOG"/>
    <property type="match status" value="1"/>
</dbReference>
<keyword evidence="2" id="KW-0547">Nucleotide-binding</keyword>
<gene>
    <name evidence="5" type="ORF">RD792_009922</name>
</gene>
<name>A0ABR0D0E5_9LAMI</name>
<evidence type="ECO:0000256" key="3">
    <source>
        <dbReference type="ARBA" id="ARBA00022801"/>
    </source>
</evidence>
<evidence type="ECO:0000313" key="6">
    <source>
        <dbReference type="Proteomes" id="UP001291926"/>
    </source>
</evidence>
<evidence type="ECO:0000256" key="4">
    <source>
        <dbReference type="ARBA" id="ARBA00023134"/>
    </source>
</evidence>
<keyword evidence="4" id="KW-0342">GTP-binding</keyword>
<comment type="caution">
    <text evidence="5">The sequence shown here is derived from an EMBL/GenBank/DDBJ whole genome shotgun (WGS) entry which is preliminary data.</text>
</comment>
<reference evidence="5 6" key="1">
    <citation type="journal article" date="2023" name="bioRxiv">
        <title>Genome report: Whole genome sequence and annotation of Penstemon davidsonii.</title>
        <authorList>
            <person name="Ostevik K.L."/>
            <person name="Alabady M."/>
            <person name="Zhang M."/>
            <person name="Rausher M.D."/>
        </authorList>
    </citation>
    <scope>NUCLEOTIDE SEQUENCE [LARGE SCALE GENOMIC DNA]</scope>
    <source>
        <strain evidence="5">DNT005</strain>
        <tissue evidence="5">Whole leaf</tissue>
    </source>
</reference>
<keyword evidence="6" id="KW-1185">Reference proteome</keyword>
<evidence type="ECO:0000256" key="2">
    <source>
        <dbReference type="ARBA" id="ARBA00022741"/>
    </source>
</evidence>
<sequence>MGVKGEKSGLGRALVKHHNHMIQQSKEKGRFYRSQQKKVLESVTEVSDIDAVMQQADETHRLFSALNPPGNLTINMDSAPTNGYMTLEDKREQQKKEEALHASSLRIPRRHSYFPHF</sequence>
<keyword evidence="1" id="KW-0963">Cytoplasm</keyword>
<dbReference type="InterPro" id="IPR043358">
    <property type="entry name" value="GNL1-like"/>
</dbReference>
<evidence type="ECO:0000256" key="1">
    <source>
        <dbReference type="ARBA" id="ARBA00022490"/>
    </source>
</evidence>
<accession>A0ABR0D0E5</accession>
<organism evidence="5 6">
    <name type="scientific">Penstemon davidsonii</name>
    <dbReference type="NCBI Taxonomy" id="160366"/>
    <lineage>
        <taxon>Eukaryota</taxon>
        <taxon>Viridiplantae</taxon>
        <taxon>Streptophyta</taxon>
        <taxon>Embryophyta</taxon>
        <taxon>Tracheophyta</taxon>
        <taxon>Spermatophyta</taxon>
        <taxon>Magnoliopsida</taxon>
        <taxon>eudicotyledons</taxon>
        <taxon>Gunneridae</taxon>
        <taxon>Pentapetalae</taxon>
        <taxon>asterids</taxon>
        <taxon>lamiids</taxon>
        <taxon>Lamiales</taxon>
        <taxon>Plantaginaceae</taxon>
        <taxon>Cheloneae</taxon>
        <taxon>Penstemon</taxon>
    </lineage>
</organism>
<proteinExistence type="predicted"/>
<keyword evidence="3" id="KW-0378">Hydrolase</keyword>
<dbReference type="Proteomes" id="UP001291926">
    <property type="component" value="Unassembled WGS sequence"/>
</dbReference>
<dbReference type="PANTHER" id="PTHR45709">
    <property type="entry name" value="LARGE SUBUNIT GTPASE 1 HOMOLOG-RELATED"/>
    <property type="match status" value="1"/>
</dbReference>
<protein>
    <submittedName>
        <fullName evidence="5">Uncharacterized protein</fullName>
    </submittedName>
</protein>